<evidence type="ECO:0000313" key="2">
    <source>
        <dbReference type="Proteomes" id="UP000602260"/>
    </source>
</evidence>
<dbReference type="Proteomes" id="UP000602260">
    <property type="component" value="Unassembled WGS sequence"/>
</dbReference>
<keyword evidence="2" id="KW-1185">Reference proteome</keyword>
<gene>
    <name evidence="1" type="ORF">H8S55_07635</name>
</gene>
<name>A0A8J6J3R8_9FIRM</name>
<dbReference type="AlphaFoldDB" id="A0A8J6J3R8"/>
<sequence length="63" mass="7599">MTSQQEYERFVAKFSKTAFDLKAEFEKLSIENQKRFAENMNVLLESYGFSVAFKYLQQNDFRR</sequence>
<proteinExistence type="predicted"/>
<accession>A0A8J6J3R8</accession>
<dbReference type="EMBL" id="JACOPN010000004">
    <property type="protein sequence ID" value="MBC5717189.1"/>
    <property type="molecule type" value="Genomic_DNA"/>
</dbReference>
<dbReference type="RefSeq" id="WP_186878476.1">
    <property type="nucleotide sequence ID" value="NZ_JACOPN010000004.1"/>
</dbReference>
<protein>
    <submittedName>
        <fullName evidence="1">Uncharacterized protein</fullName>
    </submittedName>
</protein>
<comment type="caution">
    <text evidence="1">The sequence shown here is derived from an EMBL/GenBank/DDBJ whole genome shotgun (WGS) entry which is preliminary data.</text>
</comment>
<organism evidence="1 2">
    <name type="scientific">Flintibacter faecis</name>
    <dbReference type="NCBI Taxonomy" id="2763047"/>
    <lineage>
        <taxon>Bacteria</taxon>
        <taxon>Bacillati</taxon>
        <taxon>Bacillota</taxon>
        <taxon>Clostridia</taxon>
        <taxon>Eubacteriales</taxon>
        <taxon>Flintibacter</taxon>
    </lineage>
</organism>
<reference evidence="1" key="1">
    <citation type="submission" date="2020-08" db="EMBL/GenBank/DDBJ databases">
        <title>Genome public.</title>
        <authorList>
            <person name="Liu C."/>
            <person name="Sun Q."/>
        </authorList>
    </citation>
    <scope>NUCLEOTIDE SEQUENCE</scope>
    <source>
        <strain evidence="1">BX5</strain>
    </source>
</reference>
<evidence type="ECO:0000313" key="1">
    <source>
        <dbReference type="EMBL" id="MBC5717189.1"/>
    </source>
</evidence>